<feature type="signal peptide" evidence="5">
    <location>
        <begin position="1"/>
        <end position="26"/>
    </location>
</feature>
<dbReference type="PANTHER" id="PTHR11596:SF5">
    <property type="entry name" value="ALKALINE PHOSPHATASE"/>
    <property type="match status" value="1"/>
</dbReference>
<dbReference type="SMART" id="SM00098">
    <property type="entry name" value="alkPPc"/>
    <property type="match status" value="1"/>
</dbReference>
<dbReference type="OrthoDB" id="9794455at2"/>
<comment type="similarity">
    <text evidence="4">Belongs to the alkaline phosphatase family.</text>
</comment>
<dbReference type="PANTHER" id="PTHR11596">
    <property type="entry name" value="ALKALINE PHOSPHATASE"/>
    <property type="match status" value="1"/>
</dbReference>
<keyword evidence="7" id="KW-1185">Reference proteome</keyword>
<feature type="binding site" evidence="3">
    <location>
        <position position="293"/>
    </location>
    <ligand>
        <name>Zn(2+)</name>
        <dbReference type="ChEBI" id="CHEBI:29105"/>
        <label>2</label>
    </ligand>
</feature>
<keyword evidence="5" id="KW-0732">Signal</keyword>
<comment type="cofactor">
    <cofactor evidence="3">
        <name>Mg(2+)</name>
        <dbReference type="ChEBI" id="CHEBI:18420"/>
    </cofactor>
    <text evidence="3">Binds 1 Mg(2+) ion.</text>
</comment>
<keyword evidence="3" id="KW-0479">Metal-binding</keyword>
<comment type="caution">
    <text evidence="6">The sequence shown here is derived from an EMBL/GenBank/DDBJ whole genome shotgun (WGS) entry which is preliminary data.</text>
</comment>
<dbReference type="Gene3D" id="3.40.720.10">
    <property type="entry name" value="Alkaline Phosphatase, subunit A"/>
    <property type="match status" value="1"/>
</dbReference>
<dbReference type="GO" id="GO:0046872">
    <property type="term" value="F:metal ion binding"/>
    <property type="evidence" value="ECO:0007669"/>
    <property type="project" value="UniProtKB-KW"/>
</dbReference>
<dbReference type="SUPFAM" id="SSF53649">
    <property type="entry name" value="Alkaline phosphatase-like"/>
    <property type="match status" value="1"/>
</dbReference>
<keyword evidence="3" id="KW-0460">Magnesium</keyword>
<feature type="binding site" evidence="3">
    <location>
        <position position="428"/>
    </location>
    <ligand>
        <name>Zn(2+)</name>
        <dbReference type="ChEBI" id="CHEBI:29105"/>
        <label>2</label>
    </ligand>
</feature>
<name>A0A3M8P5L0_9BACL</name>
<reference evidence="6 7" key="1">
    <citation type="journal article" date="2018" name="Int. J. Syst. Evol. Microbiol.">
        <title>Planococcus salinus sp. nov., a moderately halophilic bacterium isolated from a saline-alkali soil.</title>
        <authorList>
            <person name="Gan L."/>
        </authorList>
    </citation>
    <scope>NUCLEOTIDE SEQUENCE [LARGE SCALE GENOMIC DNA]</scope>
    <source>
        <strain evidence="6 7">LCB217</strain>
    </source>
</reference>
<feature type="binding site" evidence="3">
    <location>
        <position position="50"/>
    </location>
    <ligand>
        <name>Mg(2+)</name>
        <dbReference type="ChEBI" id="CHEBI:18420"/>
    </ligand>
</feature>
<evidence type="ECO:0000256" key="4">
    <source>
        <dbReference type="RuleBase" id="RU003946"/>
    </source>
</evidence>
<gene>
    <name evidence="6" type="ORF">EEX84_11315</name>
</gene>
<accession>A0A3M8P5L0</accession>
<dbReference type="AlphaFoldDB" id="A0A3M8P5L0"/>
<dbReference type="EMBL" id="RIAX01000008">
    <property type="protein sequence ID" value="RNF38976.1"/>
    <property type="molecule type" value="Genomic_DNA"/>
</dbReference>
<evidence type="ECO:0000256" key="1">
    <source>
        <dbReference type="ARBA" id="ARBA00022553"/>
    </source>
</evidence>
<evidence type="ECO:0000313" key="6">
    <source>
        <dbReference type="EMBL" id="RNF38976.1"/>
    </source>
</evidence>
<evidence type="ECO:0000256" key="2">
    <source>
        <dbReference type="PIRSR" id="PIRSR601952-1"/>
    </source>
</evidence>
<feature type="binding site" evidence="3">
    <location>
        <position position="332"/>
    </location>
    <ligand>
        <name>Zn(2+)</name>
        <dbReference type="ChEBI" id="CHEBI:29105"/>
        <label>2</label>
    </ligand>
</feature>
<proteinExistence type="inferred from homology"/>
<feature type="binding site" evidence="3">
    <location>
        <position position="158"/>
    </location>
    <ligand>
        <name>Mg(2+)</name>
        <dbReference type="ChEBI" id="CHEBI:18420"/>
    </ligand>
</feature>
<dbReference type="Gene3D" id="1.10.60.40">
    <property type="match status" value="1"/>
</dbReference>
<protein>
    <submittedName>
        <fullName evidence="6">Alkaline phosphatase</fullName>
    </submittedName>
</protein>
<sequence>MKRNFKKKAAGISIAATVAVSSLAFAANGTATEAKDKKSEPTNVIMMVMDGTSAGATTLARWYKGEDLAMDSILVGGMHTHSAESAITDSAPAATALATGNKSNDKIIGLLPELVNTPGVDPIDPEDTYKPVASVLEGAELLGKSTGIISTSEIQHATPAGFSAHAVHRSNYQDIAEQQVYQDIEVVLGGGKESLAPGSTKNARVDGENLIDVIHENGYDFVESRDELLNSTSDKLWGSFAPSALAYEFDRQETNEEQPSLAEMTKKGIDTLSKDEDGFFLFVEGSKVDWAAHANDTVGIISDVLAFDAAVQEAVDFAKEDGNTMVIAVSDHGNSGITMGNVNTNSTYPAIPVSEYVDPLKKAVMTIEGALKTLKSDRSNMREAAELYGLDNLTEEEVNTLKQSDTLAADMADMLAQRANIGFSTGGHTGEDVFLYAYGPSKPSGLVDNTDIAKTMATFMNIDLEKTTDKLFVNAKESFEQKGYTTHIDETDENNPVFIAEKNKIKIELPVNKNIAHVTQNKKTYTKMLEGVIVYNGEDFFVSKEAFNMSK</sequence>
<dbReference type="Pfam" id="PF00245">
    <property type="entry name" value="Alk_phosphatase"/>
    <property type="match status" value="1"/>
</dbReference>
<feature type="binding site" evidence="3">
    <location>
        <position position="156"/>
    </location>
    <ligand>
        <name>Mg(2+)</name>
        <dbReference type="ChEBI" id="CHEBI:18420"/>
    </ligand>
</feature>
<keyword evidence="3" id="KW-0862">Zinc</keyword>
<dbReference type="InterPro" id="IPR001952">
    <property type="entry name" value="Alkaline_phosphatase"/>
</dbReference>
<feature type="active site" description="Phosphoserine intermediate" evidence="2">
    <location>
        <position position="90"/>
    </location>
</feature>
<feature type="binding site" evidence="3">
    <location>
        <position position="289"/>
    </location>
    <ligand>
        <name>Zn(2+)</name>
        <dbReference type="ChEBI" id="CHEBI:29105"/>
        <label>2</label>
    </ligand>
</feature>
<dbReference type="InterPro" id="IPR017850">
    <property type="entry name" value="Alkaline_phosphatase_core_sf"/>
</dbReference>
<evidence type="ECO:0000313" key="7">
    <source>
        <dbReference type="Proteomes" id="UP000275473"/>
    </source>
</evidence>
<dbReference type="PRINTS" id="PR00113">
    <property type="entry name" value="ALKPHPHTASE"/>
</dbReference>
<feature type="chain" id="PRO_5018068099" evidence="5">
    <location>
        <begin position="27"/>
        <end position="551"/>
    </location>
</feature>
<feature type="binding site" evidence="3">
    <location>
        <position position="50"/>
    </location>
    <ligand>
        <name>Zn(2+)</name>
        <dbReference type="ChEBI" id="CHEBI:29105"/>
        <label>2</label>
    </ligand>
</feature>
<dbReference type="CDD" id="cd16012">
    <property type="entry name" value="ALP"/>
    <property type="match status" value="1"/>
</dbReference>
<dbReference type="GO" id="GO:0004035">
    <property type="term" value="F:alkaline phosphatase activity"/>
    <property type="evidence" value="ECO:0007669"/>
    <property type="project" value="TreeGrafter"/>
</dbReference>
<feature type="binding site" evidence="3">
    <location>
        <position position="284"/>
    </location>
    <ligand>
        <name>Mg(2+)</name>
        <dbReference type="ChEBI" id="CHEBI:18420"/>
    </ligand>
</feature>
<feature type="binding site" evidence="3">
    <location>
        <position position="331"/>
    </location>
    <ligand>
        <name>Zn(2+)</name>
        <dbReference type="ChEBI" id="CHEBI:29105"/>
        <label>2</label>
    </ligand>
</feature>
<organism evidence="6 7">
    <name type="scientific">Planococcus salinus</name>
    <dbReference type="NCBI Taxonomy" id="1848460"/>
    <lineage>
        <taxon>Bacteria</taxon>
        <taxon>Bacillati</taxon>
        <taxon>Bacillota</taxon>
        <taxon>Bacilli</taxon>
        <taxon>Bacillales</taxon>
        <taxon>Caryophanaceae</taxon>
        <taxon>Planococcus</taxon>
    </lineage>
</organism>
<evidence type="ECO:0000256" key="5">
    <source>
        <dbReference type="SAM" id="SignalP"/>
    </source>
</evidence>
<evidence type="ECO:0000256" key="3">
    <source>
        <dbReference type="PIRSR" id="PIRSR601952-2"/>
    </source>
</evidence>
<dbReference type="RefSeq" id="WP_123165758.1">
    <property type="nucleotide sequence ID" value="NZ_RIAX01000008.1"/>
</dbReference>
<dbReference type="Proteomes" id="UP000275473">
    <property type="component" value="Unassembled WGS sequence"/>
</dbReference>
<keyword evidence="1" id="KW-0597">Phosphoprotein</keyword>
<comment type="cofactor">
    <cofactor evidence="3">
        <name>Zn(2+)</name>
        <dbReference type="ChEBI" id="CHEBI:29105"/>
    </cofactor>
    <text evidence="3">Binds 2 Zn(2+) ions.</text>
</comment>